<dbReference type="Proteomes" id="UP000008206">
    <property type="component" value="Plasmid Cy782202"/>
</dbReference>
<keyword evidence="1" id="KW-0614">Plasmid</keyword>
<name>E0UMD3_GLOV7</name>
<reference evidence="2" key="1">
    <citation type="journal article" date="2011" name="MBio">
        <title>Novel metabolic attributes of the genus Cyanothece, comprising a group of unicellular nitrogen-fixing Cyanobacteria.</title>
        <authorList>
            <person name="Bandyopadhyay A."/>
            <person name="Elvitigala T."/>
            <person name="Welsh E."/>
            <person name="Stockel J."/>
            <person name="Liberton M."/>
            <person name="Min H."/>
            <person name="Sherman L.A."/>
            <person name="Pakrasi H.B."/>
        </authorList>
    </citation>
    <scope>NUCLEOTIDE SEQUENCE [LARGE SCALE GENOMIC DNA]</scope>
    <source>
        <strain evidence="2">PCC 7822</strain>
        <plasmid evidence="2">Cy782202</plasmid>
    </source>
</reference>
<evidence type="ECO:0000313" key="1">
    <source>
        <dbReference type="EMBL" id="ADN18113.1"/>
    </source>
</evidence>
<evidence type="ECO:0000313" key="2">
    <source>
        <dbReference type="Proteomes" id="UP000008206"/>
    </source>
</evidence>
<keyword evidence="2" id="KW-1185">Reference proteome</keyword>
<accession>E0UMD3</accession>
<dbReference type="AlphaFoldDB" id="E0UMD3"/>
<protein>
    <submittedName>
        <fullName evidence="1">Uncharacterized protein</fullName>
    </submittedName>
</protein>
<gene>
    <name evidence="1" type="ordered locus">Cyan7822_6318</name>
</gene>
<dbReference type="EMBL" id="CP002200">
    <property type="protein sequence ID" value="ADN18113.1"/>
    <property type="molecule type" value="Genomic_DNA"/>
</dbReference>
<organism evidence="1 2">
    <name type="scientific">Gloeothece verrucosa (strain PCC 7822)</name>
    <name type="common">Cyanothece sp. (strain PCC 7822)</name>
    <dbReference type="NCBI Taxonomy" id="497965"/>
    <lineage>
        <taxon>Bacteria</taxon>
        <taxon>Bacillati</taxon>
        <taxon>Cyanobacteriota</taxon>
        <taxon>Cyanophyceae</taxon>
        <taxon>Oscillatoriophycideae</taxon>
        <taxon>Chroococcales</taxon>
        <taxon>Aphanothecaceae</taxon>
        <taxon>Gloeothece</taxon>
        <taxon>Gloeothece verrucosa</taxon>
    </lineage>
</organism>
<dbReference type="HOGENOM" id="CLU_2552584_0_0_3"/>
<geneLocation type="plasmid" evidence="1 2">
    <name>Cy782202</name>
</geneLocation>
<proteinExistence type="predicted"/>
<dbReference type="KEGG" id="cyj:Cyan7822_6318"/>
<sequence length="82" mass="9777">MQRKTIKPFINRHHPLVKRMSYLEILGGYQTYLFTPNCEPIKYKFFSTKEELDKAIQACYKAGWKVSNATPVVNFFMRLSRR</sequence>